<name>A0A4R6UXP0_9GAMM</name>
<gene>
    <name evidence="9" type="ORF">EV696_107110</name>
</gene>
<dbReference type="NCBIfam" id="TIGR02937">
    <property type="entry name" value="sigma70-ECF"/>
    <property type="match status" value="1"/>
</dbReference>
<comment type="similarity">
    <text evidence="1 6">Belongs to the sigma-70 factor family. ECF subfamily.</text>
</comment>
<dbReference type="InterPro" id="IPR000838">
    <property type="entry name" value="RNA_pol_sigma70_ECF_CS"/>
</dbReference>
<keyword evidence="5 6" id="KW-0804">Transcription</keyword>
<reference evidence="9 10" key="1">
    <citation type="submission" date="2019-03" db="EMBL/GenBank/DDBJ databases">
        <title>Genomic Encyclopedia of Type Strains, Phase IV (KMG-IV): sequencing the most valuable type-strain genomes for metagenomic binning, comparative biology and taxonomic classification.</title>
        <authorList>
            <person name="Goeker M."/>
        </authorList>
    </citation>
    <scope>NUCLEOTIDE SEQUENCE [LARGE SCALE GENOMIC DNA]</scope>
    <source>
        <strain evidence="9 10">DSM 103792</strain>
    </source>
</reference>
<accession>A0A4R6UXP0</accession>
<dbReference type="GO" id="GO:0006352">
    <property type="term" value="P:DNA-templated transcription initiation"/>
    <property type="evidence" value="ECO:0007669"/>
    <property type="project" value="InterPro"/>
</dbReference>
<keyword evidence="4 6" id="KW-0238">DNA-binding</keyword>
<keyword evidence="10" id="KW-1185">Reference proteome</keyword>
<evidence type="ECO:0000256" key="2">
    <source>
        <dbReference type="ARBA" id="ARBA00023015"/>
    </source>
</evidence>
<dbReference type="Pfam" id="PF08281">
    <property type="entry name" value="Sigma70_r4_2"/>
    <property type="match status" value="1"/>
</dbReference>
<dbReference type="PANTHER" id="PTHR43133:SF46">
    <property type="entry name" value="RNA POLYMERASE SIGMA-70 FACTOR ECF SUBFAMILY"/>
    <property type="match status" value="1"/>
</dbReference>
<evidence type="ECO:0000313" key="10">
    <source>
        <dbReference type="Proteomes" id="UP000295375"/>
    </source>
</evidence>
<dbReference type="InterPro" id="IPR013324">
    <property type="entry name" value="RNA_pol_sigma_r3/r4-like"/>
</dbReference>
<dbReference type="AlphaFoldDB" id="A0A4R6UXP0"/>
<dbReference type="EMBL" id="SNYM01000007">
    <property type="protein sequence ID" value="TDQ48374.1"/>
    <property type="molecule type" value="Genomic_DNA"/>
</dbReference>
<organism evidence="9 10">
    <name type="scientific">Permianibacter aggregans</name>
    <dbReference type="NCBI Taxonomy" id="1510150"/>
    <lineage>
        <taxon>Bacteria</taxon>
        <taxon>Pseudomonadati</taxon>
        <taxon>Pseudomonadota</taxon>
        <taxon>Gammaproteobacteria</taxon>
        <taxon>Pseudomonadales</taxon>
        <taxon>Pseudomonadaceae</taxon>
        <taxon>Permianibacter</taxon>
    </lineage>
</organism>
<evidence type="ECO:0000256" key="1">
    <source>
        <dbReference type="ARBA" id="ARBA00010641"/>
    </source>
</evidence>
<evidence type="ECO:0000256" key="5">
    <source>
        <dbReference type="ARBA" id="ARBA00023163"/>
    </source>
</evidence>
<dbReference type="SUPFAM" id="SSF88659">
    <property type="entry name" value="Sigma3 and sigma4 domains of RNA polymerase sigma factors"/>
    <property type="match status" value="1"/>
</dbReference>
<feature type="domain" description="RNA polymerase sigma factor 70 region 4 type 2" evidence="8">
    <location>
        <begin position="126"/>
        <end position="178"/>
    </location>
</feature>
<dbReference type="RefSeq" id="WP_211342558.1">
    <property type="nucleotide sequence ID" value="NZ_CP037953.1"/>
</dbReference>
<dbReference type="PANTHER" id="PTHR43133">
    <property type="entry name" value="RNA POLYMERASE ECF-TYPE SIGMA FACTO"/>
    <property type="match status" value="1"/>
</dbReference>
<sequence>MAAETAESIPSAEISDELMVARAQRGDSRAFESLYRQHHRRIYALCCRMLVDRSLAEELVQEAFINAWRQLPNFRGDAKFSSWLHRIAVNAVISYQRKNSRWLNWLKSGTDDIPEQLAAETPGLKRDLEGAIAALPDRARQVFVLCDVEGYSHEEVGELLGVAVGTSKAQLFRARELLRGMLQ</sequence>
<evidence type="ECO:0000259" key="8">
    <source>
        <dbReference type="Pfam" id="PF08281"/>
    </source>
</evidence>
<dbReference type="CDD" id="cd06171">
    <property type="entry name" value="Sigma70_r4"/>
    <property type="match status" value="1"/>
</dbReference>
<protein>
    <recommendedName>
        <fullName evidence="6">RNA polymerase sigma factor</fullName>
    </recommendedName>
</protein>
<dbReference type="Gene3D" id="1.10.1740.10">
    <property type="match status" value="1"/>
</dbReference>
<evidence type="ECO:0000256" key="6">
    <source>
        <dbReference type="RuleBase" id="RU000716"/>
    </source>
</evidence>
<dbReference type="InterPro" id="IPR007627">
    <property type="entry name" value="RNA_pol_sigma70_r2"/>
</dbReference>
<dbReference type="Gene3D" id="1.10.10.10">
    <property type="entry name" value="Winged helix-like DNA-binding domain superfamily/Winged helix DNA-binding domain"/>
    <property type="match status" value="1"/>
</dbReference>
<dbReference type="InterPro" id="IPR014284">
    <property type="entry name" value="RNA_pol_sigma-70_dom"/>
</dbReference>
<keyword evidence="3 6" id="KW-0731">Sigma factor</keyword>
<keyword evidence="2 6" id="KW-0805">Transcription regulation</keyword>
<evidence type="ECO:0000256" key="4">
    <source>
        <dbReference type="ARBA" id="ARBA00023125"/>
    </source>
</evidence>
<evidence type="ECO:0000256" key="3">
    <source>
        <dbReference type="ARBA" id="ARBA00023082"/>
    </source>
</evidence>
<evidence type="ECO:0000259" key="7">
    <source>
        <dbReference type="Pfam" id="PF04542"/>
    </source>
</evidence>
<evidence type="ECO:0000313" key="9">
    <source>
        <dbReference type="EMBL" id="TDQ48374.1"/>
    </source>
</evidence>
<proteinExistence type="inferred from homology"/>
<dbReference type="PROSITE" id="PS01063">
    <property type="entry name" value="SIGMA70_ECF"/>
    <property type="match status" value="1"/>
</dbReference>
<dbReference type="SUPFAM" id="SSF88946">
    <property type="entry name" value="Sigma2 domain of RNA polymerase sigma factors"/>
    <property type="match status" value="1"/>
</dbReference>
<dbReference type="InterPro" id="IPR013325">
    <property type="entry name" value="RNA_pol_sigma_r2"/>
</dbReference>
<dbReference type="InterPro" id="IPR013249">
    <property type="entry name" value="RNA_pol_sigma70_r4_t2"/>
</dbReference>
<dbReference type="GO" id="GO:0016987">
    <property type="term" value="F:sigma factor activity"/>
    <property type="evidence" value="ECO:0007669"/>
    <property type="project" value="UniProtKB-KW"/>
</dbReference>
<dbReference type="InterPro" id="IPR039425">
    <property type="entry name" value="RNA_pol_sigma-70-like"/>
</dbReference>
<feature type="domain" description="RNA polymerase sigma-70 region 2" evidence="7">
    <location>
        <begin position="34"/>
        <end position="101"/>
    </location>
</feature>
<dbReference type="Proteomes" id="UP000295375">
    <property type="component" value="Unassembled WGS sequence"/>
</dbReference>
<comment type="caution">
    <text evidence="9">The sequence shown here is derived from an EMBL/GenBank/DDBJ whole genome shotgun (WGS) entry which is preliminary data.</text>
</comment>
<dbReference type="InterPro" id="IPR036388">
    <property type="entry name" value="WH-like_DNA-bd_sf"/>
</dbReference>
<dbReference type="Pfam" id="PF04542">
    <property type="entry name" value="Sigma70_r2"/>
    <property type="match status" value="1"/>
</dbReference>
<dbReference type="GO" id="GO:0003677">
    <property type="term" value="F:DNA binding"/>
    <property type="evidence" value="ECO:0007669"/>
    <property type="project" value="UniProtKB-KW"/>
</dbReference>